<comment type="caution">
    <text evidence="10">Lacks conserved residue(s) required for the propagation of feature annotation.</text>
</comment>
<dbReference type="GO" id="GO:0005549">
    <property type="term" value="F:odorant binding"/>
    <property type="evidence" value="ECO:0007669"/>
    <property type="project" value="InterPro"/>
</dbReference>
<keyword evidence="2" id="KW-1003">Cell membrane</keyword>
<dbReference type="RefSeq" id="XP_026741287.1">
    <property type="nucleotide sequence ID" value="XM_026885486.1"/>
</dbReference>
<evidence type="ECO:0000256" key="5">
    <source>
        <dbReference type="ARBA" id="ARBA00022725"/>
    </source>
</evidence>
<evidence type="ECO:0000256" key="1">
    <source>
        <dbReference type="ARBA" id="ARBA00004651"/>
    </source>
</evidence>
<feature type="transmembrane region" description="Helical" evidence="10">
    <location>
        <begin position="261"/>
        <end position="287"/>
    </location>
</feature>
<keyword evidence="4 10" id="KW-0812">Transmembrane</keyword>
<protein>
    <recommendedName>
        <fullName evidence="10">Odorant receptor</fullName>
    </recommendedName>
</protein>
<accession>A0A7E5WLR8</accession>
<name>A0A7E5WLR8_TRINI</name>
<dbReference type="OrthoDB" id="6614360at2759"/>
<reference evidence="12" key="1">
    <citation type="submission" date="2025-08" db="UniProtKB">
        <authorList>
            <consortium name="RefSeq"/>
        </authorList>
    </citation>
    <scope>IDENTIFICATION</scope>
</reference>
<evidence type="ECO:0000256" key="10">
    <source>
        <dbReference type="RuleBase" id="RU351113"/>
    </source>
</evidence>
<evidence type="ECO:0000256" key="9">
    <source>
        <dbReference type="ARBA" id="ARBA00023224"/>
    </source>
</evidence>
<keyword evidence="6 10" id="KW-1133">Transmembrane helix</keyword>
<comment type="subcellular location">
    <subcellularLocation>
        <location evidence="1 10">Cell membrane</location>
        <topology evidence="1 10">Multi-pass membrane protein</topology>
    </subcellularLocation>
</comment>
<keyword evidence="3 10" id="KW-0716">Sensory transduction</keyword>
<dbReference type="PANTHER" id="PTHR21137:SF35">
    <property type="entry name" value="ODORANT RECEPTOR 19A-RELATED"/>
    <property type="match status" value="1"/>
</dbReference>
<dbReference type="GO" id="GO:0004984">
    <property type="term" value="F:olfactory receptor activity"/>
    <property type="evidence" value="ECO:0007669"/>
    <property type="project" value="InterPro"/>
</dbReference>
<feature type="transmembrane region" description="Helical" evidence="10">
    <location>
        <begin position="137"/>
        <end position="159"/>
    </location>
</feature>
<evidence type="ECO:0000256" key="8">
    <source>
        <dbReference type="ARBA" id="ARBA00023170"/>
    </source>
</evidence>
<dbReference type="Proteomes" id="UP000322000">
    <property type="component" value="Chromosome 19"/>
</dbReference>
<organism evidence="11 12">
    <name type="scientific">Trichoplusia ni</name>
    <name type="common">Cabbage looper</name>
    <dbReference type="NCBI Taxonomy" id="7111"/>
    <lineage>
        <taxon>Eukaryota</taxon>
        <taxon>Metazoa</taxon>
        <taxon>Ecdysozoa</taxon>
        <taxon>Arthropoda</taxon>
        <taxon>Hexapoda</taxon>
        <taxon>Insecta</taxon>
        <taxon>Pterygota</taxon>
        <taxon>Neoptera</taxon>
        <taxon>Endopterygota</taxon>
        <taxon>Lepidoptera</taxon>
        <taxon>Glossata</taxon>
        <taxon>Ditrysia</taxon>
        <taxon>Noctuoidea</taxon>
        <taxon>Noctuidae</taxon>
        <taxon>Plusiinae</taxon>
        <taxon>Trichoplusia</taxon>
    </lineage>
</organism>
<evidence type="ECO:0000256" key="6">
    <source>
        <dbReference type="ARBA" id="ARBA00022989"/>
    </source>
</evidence>
<dbReference type="Pfam" id="PF02949">
    <property type="entry name" value="7tm_6"/>
    <property type="match status" value="1"/>
</dbReference>
<dbReference type="KEGG" id="tnl:113503485"/>
<evidence type="ECO:0000256" key="2">
    <source>
        <dbReference type="ARBA" id="ARBA00022475"/>
    </source>
</evidence>
<keyword evidence="7 10" id="KW-0472">Membrane</keyword>
<keyword evidence="8 10" id="KW-0675">Receptor</keyword>
<evidence type="ECO:0000313" key="11">
    <source>
        <dbReference type="Proteomes" id="UP000322000"/>
    </source>
</evidence>
<evidence type="ECO:0000256" key="7">
    <source>
        <dbReference type="ARBA" id="ARBA00023136"/>
    </source>
</evidence>
<feature type="transmembrane region" description="Helical" evidence="10">
    <location>
        <begin position="307"/>
        <end position="327"/>
    </location>
</feature>
<evidence type="ECO:0000256" key="3">
    <source>
        <dbReference type="ARBA" id="ARBA00022606"/>
    </source>
</evidence>
<feature type="transmembrane region" description="Helical" evidence="10">
    <location>
        <begin position="36"/>
        <end position="64"/>
    </location>
</feature>
<dbReference type="AlphaFoldDB" id="A0A7E5WLR8"/>
<proteinExistence type="inferred from homology"/>
<comment type="similarity">
    <text evidence="10">Belongs to the insect chemoreceptor superfamily. Heteromeric odorant receptor channel (TC 1.A.69) family.</text>
</comment>
<dbReference type="GeneID" id="113503485"/>
<dbReference type="GO" id="GO:0005886">
    <property type="term" value="C:plasma membrane"/>
    <property type="evidence" value="ECO:0007669"/>
    <property type="project" value="UniProtKB-SubCell"/>
</dbReference>
<gene>
    <name evidence="12" type="primary">LOC113503485</name>
</gene>
<dbReference type="InParanoid" id="A0A7E5WLR8"/>
<dbReference type="PANTHER" id="PTHR21137">
    <property type="entry name" value="ODORANT RECEPTOR"/>
    <property type="match status" value="1"/>
</dbReference>
<dbReference type="InterPro" id="IPR004117">
    <property type="entry name" value="7tm6_olfct_rcpt"/>
</dbReference>
<evidence type="ECO:0000256" key="4">
    <source>
        <dbReference type="ARBA" id="ARBA00022692"/>
    </source>
</evidence>
<keyword evidence="5 10" id="KW-0552">Olfaction</keyword>
<dbReference type="FunCoup" id="A0A7E5WLR8">
    <property type="interactions" value="19"/>
</dbReference>
<sequence>MKSPRIDMYRHISIQIGALKFFGIWFYIPYSKKNVWFWINILTRIVLGIAVFVIPTSAQLVYLIRLIVSGNAEIQEVAGIMNLVLTELLASLRLLDLRLRRDLLTKLSDELMSEEFQTEHKPQRKILEKAIVLSRRLFIVLLSLSGMDILVHVVLVPALKNFETLPLKMDFIFFDVNDEKYFDFICAYQILYKPMMLTTFVALQTLPWAAMSCAISQLDVLIYNFENMKEFVKATAAERNCGENEAFKEIFKRYVLHHRAILRFVSSIQAAFSGQLSSTLFISAGIVGTTGVQVFSIESPLKNFTEVIWVLAYFVTITCNLFIDCYFGNTVTGKSLHVATVVYSCPWIELPTHLKKNLVLFIAKTQVPLVITASKLVPVSLETFTKVMNWTYKGFAVMNQMKK</sequence>
<keyword evidence="9 10" id="KW-0807">Transducer</keyword>
<keyword evidence="11" id="KW-1185">Reference proteome</keyword>
<feature type="transmembrane region" description="Helical" evidence="10">
    <location>
        <begin position="12"/>
        <end position="30"/>
    </location>
</feature>
<dbReference type="GO" id="GO:0007165">
    <property type="term" value="P:signal transduction"/>
    <property type="evidence" value="ECO:0007669"/>
    <property type="project" value="UniProtKB-KW"/>
</dbReference>
<evidence type="ECO:0000313" key="12">
    <source>
        <dbReference type="RefSeq" id="XP_026741287.1"/>
    </source>
</evidence>